<dbReference type="KEGG" id="hcu:MUN79_22380"/>
<dbReference type="InterPro" id="IPR011006">
    <property type="entry name" value="CheY-like_superfamily"/>
</dbReference>
<dbReference type="Proteomes" id="UP000831796">
    <property type="component" value="Chromosome"/>
</dbReference>
<sequence>MHKLPCVLLVDDDDTTNYLNKLLFSRLDVTETLLVALNGQDALDQLQACAAPAARPSPA</sequence>
<dbReference type="AlphaFoldDB" id="A0A8T9Q0N7"/>
<dbReference type="Gene3D" id="3.40.50.2300">
    <property type="match status" value="1"/>
</dbReference>
<reference evidence="1" key="1">
    <citation type="submission" date="2022-04" db="EMBL/GenBank/DDBJ databases">
        <title>Hymenobacter sp. isolated from the air.</title>
        <authorList>
            <person name="Won M."/>
            <person name="Lee C.-M."/>
            <person name="Woen H.-Y."/>
            <person name="Kwon S.-W."/>
        </authorList>
    </citation>
    <scope>NUCLEOTIDE SEQUENCE</scope>
    <source>
        <strain evidence="1">5116S-3</strain>
    </source>
</reference>
<dbReference type="EMBL" id="CP095046">
    <property type="protein sequence ID" value="UOQ71346.1"/>
    <property type="molecule type" value="Genomic_DNA"/>
</dbReference>
<gene>
    <name evidence="1" type="ORF">MUN79_22380</name>
</gene>
<protein>
    <recommendedName>
        <fullName evidence="3">Response regulatory domain-containing protein</fullName>
    </recommendedName>
</protein>
<dbReference type="SUPFAM" id="SSF52172">
    <property type="entry name" value="CheY-like"/>
    <property type="match status" value="1"/>
</dbReference>
<accession>A0A8T9Q0N7</accession>
<name>A0A8T9Q0N7_9BACT</name>
<evidence type="ECO:0000313" key="2">
    <source>
        <dbReference type="Proteomes" id="UP000831796"/>
    </source>
</evidence>
<keyword evidence="2" id="KW-1185">Reference proteome</keyword>
<evidence type="ECO:0008006" key="3">
    <source>
        <dbReference type="Google" id="ProtNLM"/>
    </source>
</evidence>
<proteinExistence type="predicted"/>
<dbReference type="RefSeq" id="WP_244674754.1">
    <property type="nucleotide sequence ID" value="NZ_CP095046.1"/>
</dbReference>
<evidence type="ECO:0000313" key="1">
    <source>
        <dbReference type="EMBL" id="UOQ71346.1"/>
    </source>
</evidence>
<organism evidence="1 2">
    <name type="scientific">Hymenobacter cellulosilyticus</name>
    <dbReference type="NCBI Taxonomy" id="2932248"/>
    <lineage>
        <taxon>Bacteria</taxon>
        <taxon>Pseudomonadati</taxon>
        <taxon>Bacteroidota</taxon>
        <taxon>Cytophagia</taxon>
        <taxon>Cytophagales</taxon>
        <taxon>Hymenobacteraceae</taxon>
        <taxon>Hymenobacter</taxon>
    </lineage>
</organism>